<dbReference type="PROSITE" id="PS50808">
    <property type="entry name" value="ZF_BED"/>
    <property type="match status" value="1"/>
</dbReference>
<organism evidence="7 8">
    <name type="scientific">Trachymyrmex cornetzi</name>
    <dbReference type="NCBI Taxonomy" id="471704"/>
    <lineage>
        <taxon>Eukaryota</taxon>
        <taxon>Metazoa</taxon>
        <taxon>Ecdysozoa</taxon>
        <taxon>Arthropoda</taxon>
        <taxon>Hexapoda</taxon>
        <taxon>Insecta</taxon>
        <taxon>Pterygota</taxon>
        <taxon>Neoptera</taxon>
        <taxon>Endopterygota</taxon>
        <taxon>Hymenoptera</taxon>
        <taxon>Apocrita</taxon>
        <taxon>Aculeata</taxon>
        <taxon>Formicoidea</taxon>
        <taxon>Formicidae</taxon>
        <taxon>Myrmicinae</taxon>
        <taxon>Trachymyrmex</taxon>
    </lineage>
</organism>
<evidence type="ECO:0000256" key="5">
    <source>
        <dbReference type="SAM" id="MobiDB-lite"/>
    </source>
</evidence>
<feature type="region of interest" description="Disordered" evidence="5">
    <location>
        <begin position="300"/>
        <end position="343"/>
    </location>
</feature>
<gene>
    <name evidence="7" type="ORF">ALC57_12056</name>
</gene>
<keyword evidence="1" id="KW-0479">Metal-binding</keyword>
<keyword evidence="2 4" id="KW-0863">Zinc-finger</keyword>
<dbReference type="GO" id="GO:0003677">
    <property type="term" value="F:DNA binding"/>
    <property type="evidence" value="ECO:0007669"/>
    <property type="project" value="InterPro"/>
</dbReference>
<dbReference type="Proteomes" id="UP000078492">
    <property type="component" value="Unassembled WGS sequence"/>
</dbReference>
<dbReference type="STRING" id="471704.A0A151J1K0"/>
<dbReference type="AlphaFoldDB" id="A0A151J1K0"/>
<accession>A0A151J1K0</accession>
<keyword evidence="8" id="KW-1185">Reference proteome</keyword>
<protein>
    <recommendedName>
        <fullName evidence="6">BED-type domain-containing protein</fullName>
    </recommendedName>
</protein>
<evidence type="ECO:0000256" key="1">
    <source>
        <dbReference type="ARBA" id="ARBA00022723"/>
    </source>
</evidence>
<evidence type="ECO:0000313" key="8">
    <source>
        <dbReference type="Proteomes" id="UP000078492"/>
    </source>
</evidence>
<feature type="compositionally biased region" description="Polar residues" evidence="5">
    <location>
        <begin position="310"/>
        <end position="343"/>
    </location>
</feature>
<feature type="compositionally biased region" description="Polar residues" evidence="5">
    <location>
        <begin position="136"/>
        <end position="166"/>
    </location>
</feature>
<evidence type="ECO:0000313" key="7">
    <source>
        <dbReference type="EMBL" id="KYN15758.1"/>
    </source>
</evidence>
<evidence type="ECO:0000259" key="6">
    <source>
        <dbReference type="PROSITE" id="PS50808"/>
    </source>
</evidence>
<dbReference type="GO" id="GO:0008270">
    <property type="term" value="F:zinc ion binding"/>
    <property type="evidence" value="ECO:0007669"/>
    <property type="project" value="UniProtKB-KW"/>
</dbReference>
<proteinExistence type="predicted"/>
<evidence type="ECO:0000256" key="2">
    <source>
        <dbReference type="ARBA" id="ARBA00022771"/>
    </source>
</evidence>
<name>A0A151J1K0_9HYME</name>
<feature type="region of interest" description="Disordered" evidence="5">
    <location>
        <begin position="129"/>
        <end position="166"/>
    </location>
</feature>
<reference evidence="7 8" key="1">
    <citation type="submission" date="2015-09" db="EMBL/GenBank/DDBJ databases">
        <title>Trachymyrmex cornetzi WGS genome.</title>
        <authorList>
            <person name="Nygaard S."/>
            <person name="Hu H."/>
            <person name="Boomsma J."/>
            <person name="Zhang G."/>
        </authorList>
    </citation>
    <scope>NUCLEOTIDE SEQUENCE [LARGE SCALE GENOMIC DNA]</scope>
    <source>
        <strain evidence="7">Tcor2-1</strain>
        <tissue evidence="7">Whole body</tissue>
    </source>
</reference>
<dbReference type="EMBL" id="KQ980514">
    <property type="protein sequence ID" value="KYN15758.1"/>
    <property type="molecule type" value="Genomic_DNA"/>
</dbReference>
<keyword evidence="3" id="KW-0862">Zinc</keyword>
<sequence length="677" mass="78834">MKGHLYHEHGKYDEKDRLKWENDNDLIWRYFDKANLYTVSCKFCDNLLRQPYVPLIKSHLQNHRQEIRAAVQKEFADKSLSQYYKIDMKELNAQCKRCKDKMDIFYGTDALTHHIRECLKKYQRLKSGQKSEDNNVNRTTQQSTATENANTSSHHDNINSQPGNRENQQRLVIMIKGHLYHEHGKYDEEDLLKWENDNDLIWRYFDKAGLYKEKCKFCNDSLFVSYTPSLMDHLRQYHRQKIRASVRKEIADKSLSQYFKIHEEEFSAWCKRCNYKMDIFYGTDDLTHHICLKMNQRLRSGQKPEDDNVNRMTQQSTVTENADTSSYHDNINSQPGNRENQQRITQESIADENTNSSSHHDNLNRQALGNREDQQSSEENNMNNIVFLAHDVSDVNSHYDGTNWQGLGYQIDQQSSEENNTNNIVFLAHDVSDVSSHDGTNWQGLGYQIDQQRYENQQSSEENNTNNIVFLGHDVSDISSHYDGTNWQGLGYQIDQQSSEENNTDNIVFLGHDVSDVSSHYNGTNWQGLEYQIDQQKYVDQQSSEGNNTNSIVFLAHNVSDVNSPHDGTNWQTLGYQVDQQSYHCHVTNGYSRFQKETNVNNVHRMMDQFVAAGNVTTNFHNDDTNWQAVGYLVDQQRTNVSNMHRMMHQFVATENVATSSHNDGTTLQALGNQENQ</sequence>
<feature type="region of interest" description="Disordered" evidence="5">
    <location>
        <begin position="658"/>
        <end position="677"/>
    </location>
</feature>
<evidence type="ECO:0000256" key="4">
    <source>
        <dbReference type="PROSITE-ProRule" id="PRU00027"/>
    </source>
</evidence>
<evidence type="ECO:0000256" key="3">
    <source>
        <dbReference type="ARBA" id="ARBA00022833"/>
    </source>
</evidence>
<feature type="domain" description="BED-type" evidence="6">
    <location>
        <begin position="196"/>
        <end position="245"/>
    </location>
</feature>
<dbReference type="InterPro" id="IPR003656">
    <property type="entry name" value="Znf_BED"/>
</dbReference>